<dbReference type="EMBL" id="PYSW02000002">
    <property type="protein sequence ID" value="KAG2393539.1"/>
    <property type="molecule type" value="Genomic_DNA"/>
</dbReference>
<dbReference type="AlphaFoldDB" id="A0AA88GZM9"/>
<gene>
    <name evidence="2" type="ORF">C9374_007070</name>
</gene>
<dbReference type="RefSeq" id="XP_044555433.1">
    <property type="nucleotide sequence ID" value="XM_044697001.1"/>
</dbReference>
<keyword evidence="3" id="KW-1185">Reference proteome</keyword>
<sequence>MTDFGDNYLSFTSPCESNNNILPSVIAYCENGFYCNAHSINNTNNNNNHPRGSLYSIYVNDKIHVILDTEFTIQSKPVIIELRSFLFEDEDNDESFEEESIVVSDFSFPTTNAVIHIRRDNSSRRKNRKNKAKSIKGELTQEDIEKKKKMRRSLTQEATKKVSFIRVVRKEDGVVLAVSQNMWCRSKTRAEMEKKKERRQTTTTNTRTKNPSTKRKENPQVELVPVDVDQEMLQTHLCKRSKLNDLRNVDDTTAVVTSNNTVNINGEEIPMEMLQMYTPQDWMTYTNGIAASLDFLTNSYS</sequence>
<protein>
    <submittedName>
        <fullName evidence="2">Uncharacterized protein</fullName>
    </submittedName>
</protein>
<evidence type="ECO:0000256" key="1">
    <source>
        <dbReference type="SAM" id="MobiDB-lite"/>
    </source>
</evidence>
<proteinExistence type="predicted"/>
<comment type="caution">
    <text evidence="2">The sequence shown here is derived from an EMBL/GenBank/DDBJ whole genome shotgun (WGS) entry which is preliminary data.</text>
</comment>
<dbReference type="GeneID" id="68099524"/>
<accession>A0AA88GZM9</accession>
<dbReference type="Proteomes" id="UP000816034">
    <property type="component" value="Unassembled WGS sequence"/>
</dbReference>
<organism evidence="2 3">
    <name type="scientific">Naegleria lovaniensis</name>
    <name type="common">Amoeba</name>
    <dbReference type="NCBI Taxonomy" id="51637"/>
    <lineage>
        <taxon>Eukaryota</taxon>
        <taxon>Discoba</taxon>
        <taxon>Heterolobosea</taxon>
        <taxon>Tetramitia</taxon>
        <taxon>Eutetramitia</taxon>
        <taxon>Vahlkampfiidae</taxon>
        <taxon>Naegleria</taxon>
    </lineage>
</organism>
<reference evidence="2 3" key="1">
    <citation type="journal article" date="2018" name="BMC Genomics">
        <title>The genome of Naegleria lovaniensis, the basis for a comparative approach to unravel pathogenicity factors of the human pathogenic amoeba N. fowleri.</title>
        <authorList>
            <person name="Liechti N."/>
            <person name="Schurch N."/>
            <person name="Bruggmann R."/>
            <person name="Wittwer M."/>
        </authorList>
    </citation>
    <scope>NUCLEOTIDE SEQUENCE [LARGE SCALE GENOMIC DNA]</scope>
    <source>
        <strain evidence="2 3">ATCC 30569</strain>
    </source>
</reference>
<name>A0AA88GZM9_NAELO</name>
<evidence type="ECO:0000313" key="3">
    <source>
        <dbReference type="Proteomes" id="UP000816034"/>
    </source>
</evidence>
<feature type="compositionally biased region" description="Low complexity" evidence="1">
    <location>
        <begin position="201"/>
        <end position="211"/>
    </location>
</feature>
<evidence type="ECO:0000313" key="2">
    <source>
        <dbReference type="EMBL" id="KAG2393539.1"/>
    </source>
</evidence>
<feature type="region of interest" description="Disordered" evidence="1">
    <location>
        <begin position="188"/>
        <end position="218"/>
    </location>
</feature>